<protein>
    <submittedName>
        <fullName evidence="4">Mediator of RNA polymerase II transcription subunit 15</fullName>
    </submittedName>
</protein>
<feature type="compositionally biased region" description="Low complexity" evidence="1">
    <location>
        <begin position="52"/>
        <end position="81"/>
    </location>
</feature>
<dbReference type="Proteomes" id="UP001652661">
    <property type="component" value="Chromosome 3R"/>
</dbReference>
<name>A0A6P4IIH2_DROKI</name>
<dbReference type="AlphaFoldDB" id="A0A6P4IIH2"/>
<evidence type="ECO:0000313" key="3">
    <source>
        <dbReference type="Proteomes" id="UP001652661"/>
    </source>
</evidence>
<feature type="signal peptide" evidence="2">
    <location>
        <begin position="1"/>
        <end position="35"/>
    </location>
</feature>
<keyword evidence="2" id="KW-0732">Signal</keyword>
<dbReference type="RefSeq" id="XP_017023429.2">
    <property type="nucleotide sequence ID" value="XM_017167940.2"/>
</dbReference>
<accession>A0A6P4IIH2</accession>
<feature type="region of interest" description="Disordered" evidence="1">
    <location>
        <begin position="272"/>
        <end position="308"/>
    </location>
</feature>
<dbReference type="OrthoDB" id="7700260at2759"/>
<dbReference type="InterPro" id="IPR031983">
    <property type="entry name" value="DUF4786"/>
</dbReference>
<keyword evidence="3" id="KW-1185">Reference proteome</keyword>
<evidence type="ECO:0000256" key="1">
    <source>
        <dbReference type="SAM" id="MobiDB-lite"/>
    </source>
</evidence>
<proteinExistence type="predicted"/>
<gene>
    <name evidence="4" type="primary">LOC108075486</name>
</gene>
<reference evidence="4" key="1">
    <citation type="submission" date="2025-08" db="UniProtKB">
        <authorList>
            <consortium name="RefSeq"/>
        </authorList>
    </citation>
    <scope>IDENTIFICATION</scope>
    <source>
        <strain evidence="4">14028-0561.14</strain>
        <tissue evidence="4">Whole fly</tissue>
    </source>
</reference>
<feature type="region of interest" description="Disordered" evidence="1">
    <location>
        <begin position="52"/>
        <end position="99"/>
    </location>
</feature>
<sequence>MITLQLPTLEMGKQHIWSVFLGLLLLEQLVAGTKAANLAQLVKKQSQQKQGQPVLQLHPQQQQQQQQQQAGQQIHAQQYVQDSMAEQQDLKAEEEEDHDPYQLLQDAKQESRLPSSANYPWSSYAASQGIPPNPYEAMPKMLPFIGYAQPVLIPFPLYLAPDMFYPAFSGASNDLEDVVMSRAAGGRRPAASHSSPARNSPIYYVRLPPTPYMFVPNMPTAPFGGGFSPLLTYQPMPSFSAYGSVFNLPVNFLANGKPTGIYQVDGSPSEGLGSLGSSGSLGSGTFGLRPPTPSNPFRPMSSPSVGGYGNSPQSFGLASMPVPQQDSKLTSLKRPFVFNGRPEDIYILPNNLSPWNNEPSYY</sequence>
<evidence type="ECO:0000313" key="4">
    <source>
        <dbReference type="RefSeq" id="XP_017023429.2"/>
    </source>
</evidence>
<evidence type="ECO:0000256" key="2">
    <source>
        <dbReference type="SAM" id="SignalP"/>
    </source>
</evidence>
<dbReference type="GeneID" id="108075486"/>
<feature type="compositionally biased region" description="Gly residues" evidence="1">
    <location>
        <begin position="273"/>
        <end position="285"/>
    </location>
</feature>
<dbReference type="Pfam" id="PF16027">
    <property type="entry name" value="DUF4786"/>
    <property type="match status" value="1"/>
</dbReference>
<feature type="chain" id="PRO_5045708958" evidence="2">
    <location>
        <begin position="36"/>
        <end position="362"/>
    </location>
</feature>
<organism evidence="3 4">
    <name type="scientific">Drosophila kikkawai</name>
    <name type="common">Fruit fly</name>
    <dbReference type="NCBI Taxonomy" id="30033"/>
    <lineage>
        <taxon>Eukaryota</taxon>
        <taxon>Metazoa</taxon>
        <taxon>Ecdysozoa</taxon>
        <taxon>Arthropoda</taxon>
        <taxon>Hexapoda</taxon>
        <taxon>Insecta</taxon>
        <taxon>Pterygota</taxon>
        <taxon>Neoptera</taxon>
        <taxon>Endopterygota</taxon>
        <taxon>Diptera</taxon>
        <taxon>Brachycera</taxon>
        <taxon>Muscomorpha</taxon>
        <taxon>Ephydroidea</taxon>
        <taxon>Drosophilidae</taxon>
        <taxon>Drosophila</taxon>
        <taxon>Sophophora</taxon>
    </lineage>
</organism>